<evidence type="ECO:0000313" key="3">
    <source>
        <dbReference type="Proteomes" id="UP001152622"/>
    </source>
</evidence>
<gene>
    <name evidence="2" type="ORF">SKAU_G00119700</name>
</gene>
<feature type="region of interest" description="Disordered" evidence="1">
    <location>
        <begin position="81"/>
        <end position="120"/>
    </location>
</feature>
<dbReference type="Proteomes" id="UP001152622">
    <property type="component" value="Chromosome 4"/>
</dbReference>
<keyword evidence="3" id="KW-1185">Reference proteome</keyword>
<proteinExistence type="predicted"/>
<reference evidence="2" key="1">
    <citation type="journal article" date="2023" name="Science">
        <title>Genome structures resolve the early diversification of teleost fishes.</title>
        <authorList>
            <person name="Parey E."/>
            <person name="Louis A."/>
            <person name="Montfort J."/>
            <person name="Bouchez O."/>
            <person name="Roques C."/>
            <person name="Iampietro C."/>
            <person name="Lluch J."/>
            <person name="Castinel A."/>
            <person name="Donnadieu C."/>
            <person name="Desvignes T."/>
            <person name="Floi Bucao C."/>
            <person name="Jouanno E."/>
            <person name="Wen M."/>
            <person name="Mejri S."/>
            <person name="Dirks R."/>
            <person name="Jansen H."/>
            <person name="Henkel C."/>
            <person name="Chen W.J."/>
            <person name="Zahm M."/>
            <person name="Cabau C."/>
            <person name="Klopp C."/>
            <person name="Thompson A.W."/>
            <person name="Robinson-Rechavi M."/>
            <person name="Braasch I."/>
            <person name="Lecointre G."/>
            <person name="Bobe J."/>
            <person name="Postlethwait J.H."/>
            <person name="Berthelot C."/>
            <person name="Roest Crollius H."/>
            <person name="Guiguen Y."/>
        </authorList>
    </citation>
    <scope>NUCLEOTIDE SEQUENCE</scope>
    <source>
        <strain evidence="2">WJC10195</strain>
    </source>
</reference>
<dbReference type="EMBL" id="JAINUF010000004">
    <property type="protein sequence ID" value="KAJ8363139.1"/>
    <property type="molecule type" value="Genomic_DNA"/>
</dbReference>
<name>A0A9Q1J1A7_SYNKA</name>
<dbReference type="AlphaFoldDB" id="A0A9Q1J1A7"/>
<feature type="compositionally biased region" description="Basic residues" evidence="1">
    <location>
        <begin position="90"/>
        <end position="99"/>
    </location>
</feature>
<organism evidence="2 3">
    <name type="scientific">Synaphobranchus kaupii</name>
    <name type="common">Kaup's arrowtooth eel</name>
    <dbReference type="NCBI Taxonomy" id="118154"/>
    <lineage>
        <taxon>Eukaryota</taxon>
        <taxon>Metazoa</taxon>
        <taxon>Chordata</taxon>
        <taxon>Craniata</taxon>
        <taxon>Vertebrata</taxon>
        <taxon>Euteleostomi</taxon>
        <taxon>Actinopterygii</taxon>
        <taxon>Neopterygii</taxon>
        <taxon>Teleostei</taxon>
        <taxon>Anguilliformes</taxon>
        <taxon>Synaphobranchidae</taxon>
        <taxon>Synaphobranchus</taxon>
    </lineage>
</organism>
<protein>
    <submittedName>
        <fullName evidence="2">Uncharacterized protein</fullName>
    </submittedName>
</protein>
<evidence type="ECO:0000256" key="1">
    <source>
        <dbReference type="SAM" id="MobiDB-lite"/>
    </source>
</evidence>
<evidence type="ECO:0000313" key="2">
    <source>
        <dbReference type="EMBL" id="KAJ8363139.1"/>
    </source>
</evidence>
<accession>A0A9Q1J1A7</accession>
<sequence length="144" mass="16013">MRAVGRKARLRAGWGVVSHDPLGKRKNRSWGGGLRNRGIDERSHKGLLQRGRKFLERSVSTPDRAGHHANVATLSTERDGGHFCISNRRPIPKHQKSSGRKSSLQNYVPSAPEVSLSHERTELEDGAVLSFLSSHWPSPRPQAL</sequence>
<comment type="caution">
    <text evidence="2">The sequence shown here is derived from an EMBL/GenBank/DDBJ whole genome shotgun (WGS) entry which is preliminary data.</text>
</comment>